<evidence type="ECO:0000256" key="2">
    <source>
        <dbReference type="ARBA" id="ARBA00022801"/>
    </source>
</evidence>
<comment type="similarity">
    <text evidence="1 6">Belongs to the lysophospholipase family.</text>
</comment>
<keyword evidence="3 5" id="KW-0442">Lipid degradation</keyword>
<dbReference type="GO" id="GO:0005829">
    <property type="term" value="C:cytosol"/>
    <property type="evidence" value="ECO:0007669"/>
    <property type="project" value="TreeGrafter"/>
</dbReference>
<comment type="catalytic activity">
    <reaction evidence="6">
        <text>a 1-acyl-sn-glycero-3-phosphocholine + H2O = sn-glycerol 3-phosphocholine + a fatty acid + H(+)</text>
        <dbReference type="Rhea" id="RHEA:15177"/>
        <dbReference type="ChEBI" id="CHEBI:15377"/>
        <dbReference type="ChEBI" id="CHEBI:15378"/>
        <dbReference type="ChEBI" id="CHEBI:16870"/>
        <dbReference type="ChEBI" id="CHEBI:28868"/>
        <dbReference type="ChEBI" id="CHEBI:58168"/>
        <dbReference type="EC" id="3.1.1.5"/>
    </reaction>
</comment>
<dbReference type="RefSeq" id="XP_020077964.1">
    <property type="nucleotide sequence ID" value="XM_020218452.1"/>
</dbReference>
<dbReference type="PANTHER" id="PTHR10728">
    <property type="entry name" value="CYTOSOLIC PHOSPHOLIPASE A2"/>
    <property type="match status" value="1"/>
</dbReference>
<dbReference type="GO" id="GO:0046475">
    <property type="term" value="P:glycerophospholipid catabolic process"/>
    <property type="evidence" value="ECO:0007669"/>
    <property type="project" value="TreeGrafter"/>
</dbReference>
<dbReference type="GO" id="GO:0005783">
    <property type="term" value="C:endoplasmic reticulum"/>
    <property type="evidence" value="ECO:0007669"/>
    <property type="project" value="TreeGrafter"/>
</dbReference>
<keyword evidence="4 5" id="KW-0443">Lipid metabolism</keyword>
<evidence type="ECO:0000256" key="5">
    <source>
        <dbReference type="PROSITE-ProRule" id="PRU00555"/>
    </source>
</evidence>
<sequence>MYDSTFVCNNTFSTTNFNQALCEEEEAYVYNRQKLTQSALLAFFDSVGVPKFDHASFFENYKHPLTVSLAFSGGGYRSMLTGSGALAAFDIRTPCQSNCGNLGNLLQGTSYIGGISGGAFLVMSTFTNDFKPVHELLFDGKTWNFQEQLLQGIPSFDPDAVKEDMHILDVDELGSNLVDSASNKMEKLLDFNWGIADTVMRYLGFGKTHESIASSKTDSLIETAKGRSYLESFIKPIFLKKNISKDTANESGDSTLKEAFTFFKDLQIEVRSKKEAGFYISFTDYWGRALARKIFQPSARIPGATITSATLSKSFQSFLQPFPIVCSVQRSLEESSPEVFPNLLEFSPFEFGSWLPEVNSFAKMKYLGTSLYDGHSIHPTENPNVSVCTSGFDNIGFITGTSSSLFNHIFIELYKVLFKLDKESSANISKILTKLGLITKLNTSKYPQHPDYALYSPNPFYGYRDSSNQANDIFKERHLYLADGGDSGENIPFYPFLQESRKVDIIIAFDMTSDIANFPNGTTLTASQKRFHQNSKTTPTFSFGRTPSLSSRFDRLNYNKTNPGSMRYINKAIYPYVPSPQTMIDEKLNQRPVFLGCDIERDYPEFPLFGNTSNATKPFNSGTQNETLKQYLPPIIVYNSNYNHSFDSNRSTFQLSYTSEEVLGMVENGYNLATFKNSTEYSVCLACAVLKRLFDRIMYGITPYPGNLTVPSACLECYSEFCYHK</sequence>
<dbReference type="InterPro" id="IPR002642">
    <property type="entry name" value="LysoPLipase_cat_dom"/>
</dbReference>
<name>A0A1E4RNR1_9ASCO</name>
<dbReference type="OrthoDB" id="4084751at2759"/>
<dbReference type="STRING" id="984485.A0A1E4RNR1"/>
<evidence type="ECO:0000313" key="9">
    <source>
        <dbReference type="Proteomes" id="UP000095085"/>
    </source>
</evidence>
<dbReference type="Gene3D" id="3.40.1090.10">
    <property type="entry name" value="Cytosolic phospholipase A2 catalytic domain"/>
    <property type="match status" value="1"/>
</dbReference>
<accession>A0A1E4RNR1</accession>
<dbReference type="SMART" id="SM00022">
    <property type="entry name" value="PLAc"/>
    <property type="match status" value="1"/>
</dbReference>
<evidence type="ECO:0000256" key="4">
    <source>
        <dbReference type="ARBA" id="ARBA00023098"/>
    </source>
</evidence>
<keyword evidence="9" id="KW-1185">Reference proteome</keyword>
<evidence type="ECO:0000256" key="1">
    <source>
        <dbReference type="ARBA" id="ARBA00008780"/>
    </source>
</evidence>
<dbReference type="EC" id="3.1.1.5" evidence="6"/>
<evidence type="ECO:0000256" key="6">
    <source>
        <dbReference type="RuleBase" id="RU362103"/>
    </source>
</evidence>
<dbReference type="PROSITE" id="PS51210">
    <property type="entry name" value="PLA2C"/>
    <property type="match status" value="1"/>
</dbReference>
<evidence type="ECO:0000259" key="7">
    <source>
        <dbReference type="PROSITE" id="PS51210"/>
    </source>
</evidence>
<dbReference type="SUPFAM" id="SSF52151">
    <property type="entry name" value="FabD/lysophospholipase-like"/>
    <property type="match status" value="1"/>
</dbReference>
<dbReference type="AlphaFoldDB" id="A0A1E4RNR1"/>
<keyword evidence="2 5" id="KW-0378">Hydrolase</keyword>
<dbReference type="Pfam" id="PF01735">
    <property type="entry name" value="PLA2_B"/>
    <property type="match status" value="3"/>
</dbReference>
<dbReference type="EMBL" id="KV454539">
    <property type="protein sequence ID" value="ODV68897.1"/>
    <property type="molecule type" value="Genomic_DNA"/>
</dbReference>
<protein>
    <recommendedName>
        <fullName evidence="6">Lysophospholipase</fullName>
        <ecNumber evidence="6">3.1.1.5</ecNumber>
    </recommendedName>
</protein>
<dbReference type="GO" id="GO:0005576">
    <property type="term" value="C:extracellular region"/>
    <property type="evidence" value="ECO:0007669"/>
    <property type="project" value="TreeGrafter"/>
</dbReference>
<evidence type="ECO:0000313" key="8">
    <source>
        <dbReference type="EMBL" id="ODV68897.1"/>
    </source>
</evidence>
<dbReference type="GeneID" id="30993002"/>
<dbReference type="GO" id="GO:0004622">
    <property type="term" value="F:phosphatidylcholine lysophospholipase activity"/>
    <property type="evidence" value="ECO:0007669"/>
    <property type="project" value="UniProtKB-EC"/>
</dbReference>
<dbReference type="GO" id="GO:0005886">
    <property type="term" value="C:plasma membrane"/>
    <property type="evidence" value="ECO:0007669"/>
    <property type="project" value="TreeGrafter"/>
</dbReference>
<dbReference type="GO" id="GO:0004623">
    <property type="term" value="F:phospholipase A2 activity"/>
    <property type="evidence" value="ECO:0007669"/>
    <property type="project" value="TreeGrafter"/>
</dbReference>
<dbReference type="Proteomes" id="UP000095085">
    <property type="component" value="Unassembled WGS sequence"/>
</dbReference>
<reference evidence="9" key="1">
    <citation type="submission" date="2016-05" db="EMBL/GenBank/DDBJ databases">
        <title>Comparative genomics of biotechnologically important yeasts.</title>
        <authorList>
            <consortium name="DOE Joint Genome Institute"/>
            <person name="Riley R."/>
            <person name="Haridas S."/>
            <person name="Wolfe K.H."/>
            <person name="Lopes M.R."/>
            <person name="Hittinger C.T."/>
            <person name="Goker M."/>
            <person name="Salamov A."/>
            <person name="Wisecaver J."/>
            <person name="Long T.M."/>
            <person name="Aerts A.L."/>
            <person name="Barry K."/>
            <person name="Choi C."/>
            <person name="Clum A."/>
            <person name="Coughlan A.Y."/>
            <person name="Deshpande S."/>
            <person name="Douglass A.P."/>
            <person name="Hanson S.J."/>
            <person name="Klenk H.-P."/>
            <person name="Labutti K."/>
            <person name="Lapidus A."/>
            <person name="Lindquist E."/>
            <person name="Lipzen A."/>
            <person name="Meier-Kolthoff J.P."/>
            <person name="Ohm R.A."/>
            <person name="Otillar R.P."/>
            <person name="Pangilinan J."/>
            <person name="Peng Y."/>
            <person name="Rokas A."/>
            <person name="Rosa C.A."/>
            <person name="Scheuner C."/>
            <person name="Sibirny A.A."/>
            <person name="Slot J.C."/>
            <person name="Stielow J.B."/>
            <person name="Sun H."/>
            <person name="Kurtzman C.P."/>
            <person name="Blackwell M."/>
            <person name="Grigoriev I.V."/>
            <person name="Jeffries T.W."/>
        </authorList>
    </citation>
    <scope>NUCLEOTIDE SEQUENCE [LARGE SCALE GENOMIC DNA]</scope>
    <source>
        <strain evidence="9">NRRL Y-1933</strain>
    </source>
</reference>
<organism evidence="8 9">
    <name type="scientific">Hyphopichia burtonii NRRL Y-1933</name>
    <dbReference type="NCBI Taxonomy" id="984485"/>
    <lineage>
        <taxon>Eukaryota</taxon>
        <taxon>Fungi</taxon>
        <taxon>Dikarya</taxon>
        <taxon>Ascomycota</taxon>
        <taxon>Saccharomycotina</taxon>
        <taxon>Pichiomycetes</taxon>
        <taxon>Debaryomycetaceae</taxon>
        <taxon>Hyphopichia</taxon>
    </lineage>
</organism>
<dbReference type="PANTHER" id="PTHR10728:SF56">
    <property type="entry name" value="MEIOTIC PHOSPHOLIPASE SPO1-RELATED"/>
    <property type="match status" value="1"/>
</dbReference>
<evidence type="ECO:0000256" key="3">
    <source>
        <dbReference type="ARBA" id="ARBA00022963"/>
    </source>
</evidence>
<dbReference type="InterPro" id="IPR016035">
    <property type="entry name" value="Acyl_Trfase/lysoPLipase"/>
</dbReference>
<proteinExistence type="inferred from homology"/>
<feature type="domain" description="PLA2c" evidence="7">
    <location>
        <begin position="7"/>
        <end position="725"/>
    </location>
</feature>
<gene>
    <name evidence="8" type="ORF">HYPBUDRAFT_105992</name>
</gene>